<proteinExistence type="predicted"/>
<sequence>MREKEARLREVQADAKESDRIAAENDLAETQRDHDKARAELVETQHKPISSDSGTGKKGGHDGQSFAKDMLSGALEALRFDGSVFSDPSQWGI</sequence>
<reference evidence="2" key="1">
    <citation type="submission" date="2019-05" db="EMBL/GenBank/DDBJ databases">
        <authorList>
            <person name="Naeem R."/>
            <person name="Antony C."/>
            <person name="Guan Q."/>
        </authorList>
    </citation>
    <scope>NUCLEOTIDE SEQUENCE</scope>
    <source>
        <strain evidence="2">2</strain>
    </source>
</reference>
<organism evidence="2">
    <name type="scientific">Mycobacterium riyadhense</name>
    <dbReference type="NCBI Taxonomy" id="486698"/>
    <lineage>
        <taxon>Bacteria</taxon>
        <taxon>Bacillati</taxon>
        <taxon>Actinomycetota</taxon>
        <taxon>Actinomycetes</taxon>
        <taxon>Mycobacteriales</taxon>
        <taxon>Mycobacteriaceae</taxon>
        <taxon>Mycobacterium</taxon>
    </lineage>
</organism>
<evidence type="ECO:0000256" key="1">
    <source>
        <dbReference type="SAM" id="MobiDB-lite"/>
    </source>
</evidence>
<evidence type="ECO:0000313" key="2">
    <source>
        <dbReference type="EMBL" id="VTP04261.1"/>
    </source>
</evidence>
<dbReference type="EMBL" id="LR589192">
    <property type="protein sequence ID" value="VTP04261.1"/>
    <property type="molecule type" value="Genomic_DNA"/>
</dbReference>
<dbReference type="AlphaFoldDB" id="A0A653F526"/>
<feature type="region of interest" description="Disordered" evidence="1">
    <location>
        <begin position="1"/>
        <end position="66"/>
    </location>
</feature>
<name>A0A653F526_9MYCO</name>
<feature type="compositionally biased region" description="Basic and acidic residues" evidence="1">
    <location>
        <begin position="1"/>
        <end position="46"/>
    </location>
</feature>
<accession>A0A653F526</accession>
<protein>
    <submittedName>
        <fullName evidence="2">Uncharacterized protein</fullName>
    </submittedName>
</protein>
<gene>
    <name evidence="2" type="ORF">BIN_B_05468</name>
</gene>